<keyword evidence="2" id="KW-0547">Nucleotide-binding</keyword>
<evidence type="ECO:0000313" key="6">
    <source>
        <dbReference type="EMBL" id="TXF87858.1"/>
    </source>
</evidence>
<comment type="caution">
    <text evidence="6">The sequence shown here is derived from an EMBL/GenBank/DDBJ whole genome shotgun (WGS) entry which is preliminary data.</text>
</comment>
<evidence type="ECO:0000256" key="1">
    <source>
        <dbReference type="ARBA" id="ARBA00022679"/>
    </source>
</evidence>
<gene>
    <name evidence="6" type="ORF">FUA23_17005</name>
</gene>
<dbReference type="Pfam" id="PF00781">
    <property type="entry name" value="DAGK_cat"/>
    <property type="match status" value="1"/>
</dbReference>
<dbReference type="InterPro" id="IPR001206">
    <property type="entry name" value="Diacylglycerol_kinase_cat_dom"/>
</dbReference>
<dbReference type="Gene3D" id="2.60.200.40">
    <property type="match status" value="1"/>
</dbReference>
<dbReference type="InterPro" id="IPR045540">
    <property type="entry name" value="YegS/DAGK_C"/>
</dbReference>
<dbReference type="RefSeq" id="WP_147931969.1">
    <property type="nucleotide sequence ID" value="NZ_VOXD01000030.1"/>
</dbReference>
<dbReference type="PROSITE" id="PS50146">
    <property type="entry name" value="DAGK"/>
    <property type="match status" value="1"/>
</dbReference>
<keyword evidence="3" id="KW-0418">Kinase</keyword>
<sequence length="312" mass="34475">MIADQTPWHFLINPAAGRGKALRRWEKWLPALSTALPQMTVEESTSSTNLSELAEAAVRAGKTHLVGVGGDGTHHGILNGIVRAEGLRKVVYVPLPLGTGNDWVRTLKTPRTIGPWLEMVRRQKVLEHNIGQLTYLLPALPPADPERRTTWFLNVAGMAYDAEVVRRSEKARWKSQWLYPLLTLLYLKGFVPPTVKIEYDEQTLTLPVHTINIGIGRYSGGGMRLVPHADPAAATLALTVAHQLPIWKIIISSWRFYTGSIGELKEVTTTHVKSVKITPVAGKTMLEADGELLGELPLTASMLDDRLQVLVP</sequence>
<dbReference type="SUPFAM" id="SSF111331">
    <property type="entry name" value="NAD kinase/diacylglycerol kinase-like"/>
    <property type="match status" value="1"/>
</dbReference>
<organism evidence="6 7">
    <name type="scientific">Neolewinella aurantiaca</name>
    <dbReference type="NCBI Taxonomy" id="2602767"/>
    <lineage>
        <taxon>Bacteria</taxon>
        <taxon>Pseudomonadati</taxon>
        <taxon>Bacteroidota</taxon>
        <taxon>Saprospiria</taxon>
        <taxon>Saprospirales</taxon>
        <taxon>Lewinellaceae</taxon>
        <taxon>Neolewinella</taxon>
    </lineage>
</organism>
<dbReference type="EMBL" id="VOXD01000030">
    <property type="protein sequence ID" value="TXF87858.1"/>
    <property type="molecule type" value="Genomic_DNA"/>
</dbReference>
<dbReference type="OrthoDB" id="9786026at2"/>
<evidence type="ECO:0000256" key="4">
    <source>
        <dbReference type="ARBA" id="ARBA00022840"/>
    </source>
</evidence>
<dbReference type="InterPro" id="IPR050187">
    <property type="entry name" value="Lipid_Phosphate_FormReg"/>
</dbReference>
<evidence type="ECO:0000259" key="5">
    <source>
        <dbReference type="PROSITE" id="PS50146"/>
    </source>
</evidence>
<dbReference type="AlphaFoldDB" id="A0A5C7FED4"/>
<dbReference type="InterPro" id="IPR017438">
    <property type="entry name" value="ATP-NAD_kinase_N"/>
</dbReference>
<dbReference type="GO" id="GO:0005524">
    <property type="term" value="F:ATP binding"/>
    <property type="evidence" value="ECO:0007669"/>
    <property type="project" value="UniProtKB-KW"/>
</dbReference>
<keyword evidence="4" id="KW-0067">ATP-binding</keyword>
<evidence type="ECO:0000313" key="7">
    <source>
        <dbReference type="Proteomes" id="UP000321907"/>
    </source>
</evidence>
<dbReference type="PANTHER" id="PTHR12358:SF54">
    <property type="entry name" value="SPHINGOSINE KINASE RELATED PROTEIN"/>
    <property type="match status" value="1"/>
</dbReference>
<keyword evidence="1" id="KW-0808">Transferase</keyword>
<name>A0A5C7FED4_9BACT</name>
<accession>A0A5C7FED4</accession>
<reference evidence="6 7" key="1">
    <citation type="submission" date="2019-08" db="EMBL/GenBank/DDBJ databases">
        <title>Lewinella sp. strain SSH13 Genome sequencing and assembly.</title>
        <authorList>
            <person name="Kim I."/>
        </authorList>
    </citation>
    <scope>NUCLEOTIDE SEQUENCE [LARGE SCALE GENOMIC DNA]</scope>
    <source>
        <strain evidence="6 7">SSH13</strain>
    </source>
</reference>
<evidence type="ECO:0000256" key="2">
    <source>
        <dbReference type="ARBA" id="ARBA00022741"/>
    </source>
</evidence>
<dbReference type="Gene3D" id="3.40.50.10330">
    <property type="entry name" value="Probable inorganic polyphosphate/atp-NAD kinase, domain 1"/>
    <property type="match status" value="1"/>
</dbReference>
<dbReference type="GO" id="GO:0016301">
    <property type="term" value="F:kinase activity"/>
    <property type="evidence" value="ECO:0007669"/>
    <property type="project" value="UniProtKB-KW"/>
</dbReference>
<dbReference type="Pfam" id="PF19279">
    <property type="entry name" value="YegS_C"/>
    <property type="match status" value="1"/>
</dbReference>
<feature type="domain" description="DAGKc" evidence="5">
    <location>
        <begin position="3"/>
        <end position="107"/>
    </location>
</feature>
<dbReference type="Proteomes" id="UP000321907">
    <property type="component" value="Unassembled WGS sequence"/>
</dbReference>
<evidence type="ECO:0000256" key="3">
    <source>
        <dbReference type="ARBA" id="ARBA00022777"/>
    </source>
</evidence>
<dbReference type="PANTHER" id="PTHR12358">
    <property type="entry name" value="SPHINGOSINE KINASE"/>
    <property type="match status" value="1"/>
</dbReference>
<dbReference type="SMART" id="SM00046">
    <property type="entry name" value="DAGKc"/>
    <property type="match status" value="1"/>
</dbReference>
<dbReference type="InterPro" id="IPR016064">
    <property type="entry name" value="NAD/diacylglycerol_kinase_sf"/>
</dbReference>
<proteinExistence type="predicted"/>
<keyword evidence="7" id="KW-1185">Reference proteome</keyword>
<protein>
    <recommendedName>
        <fullName evidence="5">DAGKc domain-containing protein</fullName>
    </recommendedName>
</protein>